<feature type="transmembrane region" description="Helical" evidence="8">
    <location>
        <begin position="306"/>
        <end position="329"/>
    </location>
</feature>
<evidence type="ECO:0000313" key="10">
    <source>
        <dbReference type="Proteomes" id="UP001161757"/>
    </source>
</evidence>
<dbReference type="PANTHER" id="PTHR23501:SF3">
    <property type="entry name" value="MAJOR FACILITATOR SUPERFAMILY (MFS) PROFILE DOMAIN-CONTAINING PROTEIN"/>
    <property type="match status" value="1"/>
</dbReference>
<evidence type="ECO:0000256" key="6">
    <source>
        <dbReference type="ARBA" id="ARBA00023136"/>
    </source>
</evidence>
<feature type="transmembrane region" description="Helical" evidence="8">
    <location>
        <begin position="118"/>
        <end position="139"/>
    </location>
</feature>
<dbReference type="PANTHER" id="PTHR23501">
    <property type="entry name" value="MAJOR FACILITATOR SUPERFAMILY"/>
    <property type="match status" value="1"/>
</dbReference>
<feature type="transmembrane region" description="Helical" evidence="8">
    <location>
        <begin position="215"/>
        <end position="233"/>
    </location>
</feature>
<proteinExistence type="inferred from homology"/>
<feature type="transmembrane region" description="Helical" evidence="8">
    <location>
        <begin position="441"/>
        <end position="462"/>
    </location>
</feature>
<feature type="transmembrane region" description="Helical" evidence="8">
    <location>
        <begin position="413"/>
        <end position="434"/>
    </location>
</feature>
<gene>
    <name evidence="9" type="ORF">HRR80_009122</name>
</gene>
<evidence type="ECO:0008006" key="11">
    <source>
        <dbReference type="Google" id="ProtNLM"/>
    </source>
</evidence>
<evidence type="ECO:0000256" key="2">
    <source>
        <dbReference type="ARBA" id="ARBA00008335"/>
    </source>
</evidence>
<name>A0AAN6IPR3_EXODE</name>
<comment type="caution">
    <text evidence="9">The sequence shown here is derived from an EMBL/GenBank/DDBJ whole genome shotgun (WGS) entry which is preliminary data.</text>
</comment>
<dbReference type="Pfam" id="PF07690">
    <property type="entry name" value="MFS_1"/>
    <property type="match status" value="1"/>
</dbReference>
<comment type="similarity">
    <text evidence="2">Belongs to the major facilitator superfamily.</text>
</comment>
<protein>
    <recommendedName>
        <fullName evidence="11">MFS transporter, SIT family, siderophore-iron:H+ symporter</fullName>
    </recommendedName>
</protein>
<organism evidence="9 10">
    <name type="scientific">Exophiala dermatitidis</name>
    <name type="common">Black yeast-like fungus</name>
    <name type="synonym">Wangiella dermatitidis</name>
    <dbReference type="NCBI Taxonomy" id="5970"/>
    <lineage>
        <taxon>Eukaryota</taxon>
        <taxon>Fungi</taxon>
        <taxon>Dikarya</taxon>
        <taxon>Ascomycota</taxon>
        <taxon>Pezizomycotina</taxon>
        <taxon>Eurotiomycetes</taxon>
        <taxon>Chaetothyriomycetidae</taxon>
        <taxon>Chaetothyriales</taxon>
        <taxon>Herpotrichiellaceae</taxon>
        <taxon>Exophiala</taxon>
    </lineage>
</organism>
<dbReference type="GO" id="GO:0022857">
    <property type="term" value="F:transmembrane transporter activity"/>
    <property type="evidence" value="ECO:0007669"/>
    <property type="project" value="InterPro"/>
</dbReference>
<dbReference type="AlphaFoldDB" id="A0AAN6IPR3"/>
<evidence type="ECO:0000256" key="5">
    <source>
        <dbReference type="ARBA" id="ARBA00022989"/>
    </source>
</evidence>
<dbReference type="EMBL" id="JAJGCB010000031">
    <property type="protein sequence ID" value="KAJ8986819.1"/>
    <property type="molecule type" value="Genomic_DNA"/>
</dbReference>
<feature type="transmembrane region" description="Helical" evidence="8">
    <location>
        <begin position="159"/>
        <end position="176"/>
    </location>
</feature>
<dbReference type="Gene3D" id="1.20.1250.20">
    <property type="entry name" value="MFS general substrate transporter like domains"/>
    <property type="match status" value="1"/>
</dbReference>
<dbReference type="InterPro" id="IPR036259">
    <property type="entry name" value="MFS_trans_sf"/>
</dbReference>
<feature type="region of interest" description="Disordered" evidence="7">
    <location>
        <begin position="29"/>
        <end position="74"/>
    </location>
</feature>
<reference evidence="9" key="1">
    <citation type="submission" date="2023-01" db="EMBL/GenBank/DDBJ databases">
        <title>Exophiala dermititidis isolated from Cystic Fibrosis Patient.</title>
        <authorList>
            <person name="Kurbessoian T."/>
            <person name="Crocker A."/>
            <person name="Murante D."/>
            <person name="Hogan D.A."/>
            <person name="Stajich J.E."/>
        </authorList>
    </citation>
    <scope>NUCLEOTIDE SEQUENCE</scope>
    <source>
        <strain evidence="9">Ex8</strain>
    </source>
</reference>
<feature type="transmembrane region" description="Helical" evidence="8">
    <location>
        <begin position="468"/>
        <end position="487"/>
    </location>
</feature>
<keyword evidence="3" id="KW-0813">Transport</keyword>
<accession>A0AAN6IPR3</accession>
<dbReference type="FunFam" id="1.20.1250.20:FF:000284">
    <property type="entry name" value="Siderophore iron transporter mirB"/>
    <property type="match status" value="1"/>
</dbReference>
<feature type="compositionally biased region" description="Basic and acidic residues" evidence="7">
    <location>
        <begin position="53"/>
        <end position="68"/>
    </location>
</feature>
<evidence type="ECO:0000256" key="1">
    <source>
        <dbReference type="ARBA" id="ARBA00004141"/>
    </source>
</evidence>
<feature type="transmembrane region" description="Helical" evidence="8">
    <location>
        <begin position="508"/>
        <end position="531"/>
    </location>
</feature>
<evidence type="ECO:0000256" key="8">
    <source>
        <dbReference type="SAM" id="Phobius"/>
    </source>
</evidence>
<feature type="transmembrane region" description="Helical" evidence="8">
    <location>
        <begin position="375"/>
        <end position="401"/>
    </location>
</feature>
<evidence type="ECO:0000256" key="3">
    <source>
        <dbReference type="ARBA" id="ARBA00022448"/>
    </source>
</evidence>
<keyword evidence="6 8" id="KW-0472">Membrane</keyword>
<comment type="subcellular location">
    <subcellularLocation>
        <location evidence="1">Membrane</location>
        <topology evidence="1">Multi-pass membrane protein</topology>
    </subcellularLocation>
</comment>
<keyword evidence="5 8" id="KW-1133">Transmembrane helix</keyword>
<evidence type="ECO:0000313" key="9">
    <source>
        <dbReference type="EMBL" id="KAJ8986819.1"/>
    </source>
</evidence>
<feature type="transmembrane region" description="Helical" evidence="8">
    <location>
        <begin position="245"/>
        <end position="270"/>
    </location>
</feature>
<evidence type="ECO:0000256" key="7">
    <source>
        <dbReference type="SAM" id="MobiDB-lite"/>
    </source>
</evidence>
<dbReference type="SUPFAM" id="SSF103473">
    <property type="entry name" value="MFS general substrate transporter"/>
    <property type="match status" value="2"/>
</dbReference>
<sequence length="615" mass="67810">MTKRVVPFTRMHKTLPKLFIMAKDATKPQGEEAGGVFELRDEEKSSATPDSTAPKEKSDDAQNHESEPRTVPQLGVRRAEAMTSVWGRKQLLVLYILIWVVQFISTFANGVVTTLNPYVTSAFASHTMTPTALIVGALCSGIFKLPSAKLMDLWGRPQTLTLVVLIQVLGFIILAACRNVQTYFAGQVFYQVGYQGIAYSVIVIIADTSTLRTRGFYLAVGTSSVIATTWASGPAAQSILETIGFRWGFGIWAIVVPVTCAPLAGLLYFYQYKAEKQGLVSPSPVQESDNMTLAQKVIFYLREFDVVGVLMLSTGLSLFLLGLTLWAFQKQQWKSPMIICFLIFGGLLVIAFVLYERYVAPVSFMPWPLIWNRTIFFTCVMAASTFTGFYIWNAFFLSMLVAVWHQSTANATYITNIMLVGTSVGGIVVGLALMAGARLKYLALGVGMPLVLLGTGLLYHFNDPSTEIGYIIMTQIFISLGSGVVVLSEQLTVMAVSDHQHYTAVIAIEGLMSSIGAAFGLTIAASIWIGIFPEKLVKYMPLRDLFSLPQIVGDLNVQASFAKGTPERIGIDRSYCETQDYMLIASLCFFGLSWVAILFWRNVNMRIPELTKGKF</sequence>
<keyword evidence="4 8" id="KW-0812">Transmembrane</keyword>
<feature type="transmembrane region" description="Helical" evidence="8">
    <location>
        <begin position="335"/>
        <end position="355"/>
    </location>
</feature>
<feature type="transmembrane region" description="Helical" evidence="8">
    <location>
        <begin position="581"/>
        <end position="600"/>
    </location>
</feature>
<dbReference type="GO" id="GO:0005886">
    <property type="term" value="C:plasma membrane"/>
    <property type="evidence" value="ECO:0007669"/>
    <property type="project" value="TreeGrafter"/>
</dbReference>
<feature type="transmembrane region" description="Helical" evidence="8">
    <location>
        <begin position="92"/>
        <end position="112"/>
    </location>
</feature>
<dbReference type="Proteomes" id="UP001161757">
    <property type="component" value="Unassembled WGS sequence"/>
</dbReference>
<feature type="transmembrane region" description="Helical" evidence="8">
    <location>
        <begin position="188"/>
        <end position="206"/>
    </location>
</feature>
<evidence type="ECO:0000256" key="4">
    <source>
        <dbReference type="ARBA" id="ARBA00022692"/>
    </source>
</evidence>
<dbReference type="InterPro" id="IPR011701">
    <property type="entry name" value="MFS"/>
</dbReference>